<sequence>MSEIIENDTINLKALSKYNGESETENAKKIIQILAQKAKFYNIPQTV</sequence>
<dbReference type="AlphaFoldDB" id="A0A0F9R910"/>
<reference evidence="1" key="1">
    <citation type="journal article" date="2015" name="Nature">
        <title>Complex archaea that bridge the gap between prokaryotes and eukaryotes.</title>
        <authorList>
            <person name="Spang A."/>
            <person name="Saw J.H."/>
            <person name="Jorgensen S.L."/>
            <person name="Zaremba-Niedzwiedzka K."/>
            <person name="Martijn J."/>
            <person name="Lind A.E."/>
            <person name="van Eijk R."/>
            <person name="Schleper C."/>
            <person name="Guy L."/>
            <person name="Ettema T.J."/>
        </authorList>
    </citation>
    <scope>NUCLEOTIDE SEQUENCE</scope>
</reference>
<accession>A0A0F9R910</accession>
<feature type="non-terminal residue" evidence="1">
    <location>
        <position position="47"/>
    </location>
</feature>
<evidence type="ECO:0000313" key="1">
    <source>
        <dbReference type="EMBL" id="KKN21701.1"/>
    </source>
</evidence>
<gene>
    <name evidence="1" type="ORF">LCGC14_0922410</name>
</gene>
<organism evidence="1">
    <name type="scientific">marine sediment metagenome</name>
    <dbReference type="NCBI Taxonomy" id="412755"/>
    <lineage>
        <taxon>unclassified sequences</taxon>
        <taxon>metagenomes</taxon>
        <taxon>ecological metagenomes</taxon>
    </lineage>
</organism>
<name>A0A0F9R910_9ZZZZ</name>
<proteinExistence type="predicted"/>
<dbReference type="EMBL" id="LAZR01003125">
    <property type="protein sequence ID" value="KKN21701.1"/>
    <property type="molecule type" value="Genomic_DNA"/>
</dbReference>
<protein>
    <submittedName>
        <fullName evidence="1">Uncharacterized protein</fullName>
    </submittedName>
</protein>
<comment type="caution">
    <text evidence="1">The sequence shown here is derived from an EMBL/GenBank/DDBJ whole genome shotgun (WGS) entry which is preliminary data.</text>
</comment>